<evidence type="ECO:0000256" key="3">
    <source>
        <dbReference type="ARBA" id="ARBA00022603"/>
    </source>
</evidence>
<sequence>MFVHRAVDVPSPELLHVLQSLEGEPIITAKSLAPHIAANVDFLDEATASMAPTPSPSTNARLAVPLLLQLVRDWSEEGEEVRSQSYARLIAPLRPFRAPRVLLPGSGLGRLAFDIVVAHAGAHVVAVEADAASHVIAAHLMTPAECTHAGRTIYPAIHLGPNWASASHRLRGVRVPDVSREMLLHVQETGNISLVVGSFPDALPHLASDEMGRAFDAVVTSFFIDVPVDTLGMLRAIRAALTPQGGVWVNFGPLAFPQEYAEDGVRAFPLPYAQLRHLILYAGFRFLAEESHPCEYNRVPEWLERTTRTCYFFVAEPLSEPKYSKTF</sequence>
<proteinExistence type="inferred from homology"/>
<accession>A0AB34ITL0</accession>
<dbReference type="SMART" id="SM01296">
    <property type="entry name" value="N2227"/>
    <property type="match status" value="1"/>
</dbReference>
<keyword evidence="4" id="KW-0808">Transferase</keyword>
<name>A0AB34ITL0_PRYPA</name>
<evidence type="ECO:0000256" key="5">
    <source>
        <dbReference type="ARBA" id="ARBA00022691"/>
    </source>
</evidence>
<protein>
    <recommendedName>
        <fullName evidence="2">carnosine N-methyltransferase</fullName>
        <ecNumber evidence="2">2.1.1.22</ecNumber>
    </recommendedName>
</protein>
<dbReference type="SUPFAM" id="SSF53335">
    <property type="entry name" value="S-adenosyl-L-methionine-dependent methyltransferases"/>
    <property type="match status" value="1"/>
</dbReference>
<evidence type="ECO:0000313" key="6">
    <source>
        <dbReference type="EMBL" id="KAL1504849.1"/>
    </source>
</evidence>
<gene>
    <name evidence="6" type="ORF">AB1Y20_008620</name>
</gene>
<dbReference type="GO" id="GO:0032259">
    <property type="term" value="P:methylation"/>
    <property type="evidence" value="ECO:0007669"/>
    <property type="project" value="UniProtKB-KW"/>
</dbReference>
<comment type="similarity">
    <text evidence="1">Belongs to the carnosine N-methyltransferase family.</text>
</comment>
<evidence type="ECO:0000256" key="2">
    <source>
        <dbReference type="ARBA" id="ARBA00012003"/>
    </source>
</evidence>
<dbReference type="EC" id="2.1.1.22" evidence="2"/>
<keyword evidence="5" id="KW-0949">S-adenosyl-L-methionine</keyword>
<dbReference type="InterPro" id="IPR012901">
    <property type="entry name" value="CARME"/>
</dbReference>
<evidence type="ECO:0000256" key="4">
    <source>
        <dbReference type="ARBA" id="ARBA00022679"/>
    </source>
</evidence>
<keyword evidence="7" id="KW-1185">Reference proteome</keyword>
<dbReference type="PANTHER" id="PTHR12303:SF6">
    <property type="entry name" value="CARNOSINE N-METHYLTRANSFERASE"/>
    <property type="match status" value="1"/>
</dbReference>
<evidence type="ECO:0000256" key="1">
    <source>
        <dbReference type="ARBA" id="ARBA00010086"/>
    </source>
</evidence>
<reference evidence="6 7" key="1">
    <citation type="journal article" date="2024" name="Science">
        <title>Giant polyketide synthase enzymes in the biosynthesis of giant marine polyether toxins.</title>
        <authorList>
            <person name="Fallon T.R."/>
            <person name="Shende V.V."/>
            <person name="Wierzbicki I.H."/>
            <person name="Pendleton A.L."/>
            <person name="Watervoot N.F."/>
            <person name="Auber R.P."/>
            <person name="Gonzalez D.J."/>
            <person name="Wisecaver J.H."/>
            <person name="Moore B.S."/>
        </authorList>
    </citation>
    <scope>NUCLEOTIDE SEQUENCE [LARGE SCALE GENOMIC DNA]</scope>
    <source>
        <strain evidence="6 7">12B1</strain>
    </source>
</reference>
<dbReference type="Gene3D" id="3.40.50.150">
    <property type="entry name" value="Vaccinia Virus protein VP39"/>
    <property type="match status" value="1"/>
</dbReference>
<dbReference type="GO" id="GO:0030735">
    <property type="term" value="F:carnosine N-methyltransferase activity"/>
    <property type="evidence" value="ECO:0007669"/>
    <property type="project" value="UniProtKB-EC"/>
</dbReference>
<organism evidence="6 7">
    <name type="scientific">Prymnesium parvum</name>
    <name type="common">Toxic golden alga</name>
    <dbReference type="NCBI Taxonomy" id="97485"/>
    <lineage>
        <taxon>Eukaryota</taxon>
        <taxon>Haptista</taxon>
        <taxon>Haptophyta</taxon>
        <taxon>Prymnesiophyceae</taxon>
        <taxon>Prymnesiales</taxon>
        <taxon>Prymnesiaceae</taxon>
        <taxon>Prymnesium</taxon>
    </lineage>
</organism>
<comment type="caution">
    <text evidence="6">The sequence shown here is derived from an EMBL/GenBank/DDBJ whole genome shotgun (WGS) entry which is preliminary data.</text>
</comment>
<evidence type="ECO:0000313" key="7">
    <source>
        <dbReference type="Proteomes" id="UP001515480"/>
    </source>
</evidence>
<dbReference type="PANTHER" id="PTHR12303">
    <property type="entry name" value="CARNOSINE N-METHYLTRANSFERASE"/>
    <property type="match status" value="1"/>
</dbReference>
<dbReference type="Proteomes" id="UP001515480">
    <property type="component" value="Unassembled WGS sequence"/>
</dbReference>
<dbReference type="InterPro" id="IPR029063">
    <property type="entry name" value="SAM-dependent_MTases_sf"/>
</dbReference>
<dbReference type="EMBL" id="JBGBPQ010000019">
    <property type="protein sequence ID" value="KAL1504849.1"/>
    <property type="molecule type" value="Genomic_DNA"/>
</dbReference>
<dbReference type="AlphaFoldDB" id="A0AB34ITL0"/>
<keyword evidence="3" id="KW-0489">Methyltransferase</keyword>
<dbReference type="Pfam" id="PF07942">
    <property type="entry name" value="CARME"/>
    <property type="match status" value="1"/>
</dbReference>